<dbReference type="InterPro" id="IPR004154">
    <property type="entry name" value="Anticodon-bd"/>
</dbReference>
<reference evidence="8 9" key="1">
    <citation type="journal article" date="2016" name="Nat. Commun.">
        <title>Thousands of microbial genomes shed light on interconnected biogeochemical processes in an aquifer system.</title>
        <authorList>
            <person name="Anantharaman K."/>
            <person name="Brown C.T."/>
            <person name="Hug L.A."/>
            <person name="Sharon I."/>
            <person name="Castelle C.J."/>
            <person name="Probst A.J."/>
            <person name="Thomas B.C."/>
            <person name="Singh A."/>
            <person name="Wilkins M.J."/>
            <person name="Karaoz U."/>
            <person name="Brodie E.L."/>
            <person name="Williams K.H."/>
            <person name="Hubbard S.S."/>
            <person name="Banfield J.F."/>
        </authorList>
    </citation>
    <scope>NUCLEOTIDE SEQUENCE [LARGE SCALE GENOMIC DNA]</scope>
</reference>
<dbReference type="EC" id="6.1.1.21" evidence="5"/>
<organism evidence="8 9">
    <name type="scientific">Candidatus Portnoybacteria bacterium RBG_19FT_COMBO_36_7</name>
    <dbReference type="NCBI Taxonomy" id="1801992"/>
    <lineage>
        <taxon>Bacteria</taxon>
        <taxon>Candidatus Portnoyibacteriota</taxon>
    </lineage>
</organism>
<keyword evidence="5" id="KW-0648">Protein biosynthesis</keyword>
<dbReference type="InterPro" id="IPR004516">
    <property type="entry name" value="HisRS/HisZ"/>
</dbReference>
<evidence type="ECO:0000259" key="7">
    <source>
        <dbReference type="PROSITE" id="PS50862"/>
    </source>
</evidence>
<feature type="binding site" evidence="6">
    <location>
        <position position="256"/>
    </location>
    <ligand>
        <name>L-histidine</name>
        <dbReference type="ChEBI" id="CHEBI:57595"/>
    </ligand>
</feature>
<dbReference type="PROSITE" id="PS50862">
    <property type="entry name" value="AA_TRNA_LIGASE_II"/>
    <property type="match status" value="1"/>
</dbReference>
<evidence type="ECO:0000313" key="8">
    <source>
        <dbReference type="EMBL" id="OGZ33414.1"/>
    </source>
</evidence>
<gene>
    <name evidence="5" type="primary">hisS</name>
    <name evidence="8" type="ORF">A2Y98_03730</name>
</gene>
<evidence type="ECO:0000313" key="9">
    <source>
        <dbReference type="Proteomes" id="UP000179099"/>
    </source>
</evidence>
<evidence type="ECO:0000256" key="3">
    <source>
        <dbReference type="ARBA" id="ARBA00023146"/>
    </source>
</evidence>
<dbReference type="SUPFAM" id="SSF55681">
    <property type="entry name" value="Class II aaRS and biotin synthetases"/>
    <property type="match status" value="1"/>
</dbReference>
<feature type="binding site" evidence="6">
    <location>
        <position position="125"/>
    </location>
    <ligand>
        <name>L-histidine</name>
        <dbReference type="ChEBI" id="CHEBI:57595"/>
    </ligand>
</feature>
<dbReference type="GO" id="GO:0005524">
    <property type="term" value="F:ATP binding"/>
    <property type="evidence" value="ECO:0007669"/>
    <property type="project" value="UniProtKB-UniRule"/>
</dbReference>
<evidence type="ECO:0000256" key="2">
    <source>
        <dbReference type="ARBA" id="ARBA00022741"/>
    </source>
</evidence>
<protein>
    <recommendedName>
        <fullName evidence="5">Histidine--tRNA ligase</fullName>
        <ecNumber evidence="5">6.1.1.21</ecNumber>
    </recommendedName>
    <alternativeName>
        <fullName evidence="5">Histidyl-tRNA synthetase</fullName>
        <shortName evidence="5">HisRS</shortName>
    </alternativeName>
</protein>
<comment type="similarity">
    <text evidence="1 5">Belongs to the class-II aminoacyl-tRNA synthetase family.</text>
</comment>
<proteinExistence type="inferred from homology"/>
<keyword evidence="5" id="KW-0067">ATP-binding</keyword>
<keyword evidence="2 5" id="KW-0547">Nucleotide-binding</keyword>
<dbReference type="HAMAP" id="MF_00127">
    <property type="entry name" value="His_tRNA_synth"/>
    <property type="match status" value="1"/>
</dbReference>
<feature type="binding site" evidence="6">
    <location>
        <begin position="260"/>
        <end position="261"/>
    </location>
    <ligand>
        <name>L-histidine</name>
        <dbReference type="ChEBI" id="CHEBI:57595"/>
    </ligand>
</feature>
<dbReference type="Gene3D" id="3.40.50.800">
    <property type="entry name" value="Anticodon-binding domain"/>
    <property type="match status" value="1"/>
</dbReference>
<dbReference type="Gene3D" id="3.30.930.10">
    <property type="entry name" value="Bira Bifunctional Protein, Domain 2"/>
    <property type="match status" value="1"/>
</dbReference>
<accession>A0A1G2F5R4</accession>
<sequence>MLQAPRGTYDILPEDQIYWEKVRRVVRELADDYGFARIDTPIIEDTELFIKGTGQTTDIVQKQMYSFRTLGNDSLTLRPEGTPGVIRSYIQSGMINAPHPVKLYYFGPMFRYEHPQAGRYRQFYQFGFETIGGQEPVLDVQLIQLFSHILNDLGLKKINVQVNSLGCPECRPGFRRGLVDYYRSRKNRICPDCQKRIKINPLRLLDCKEEKCQPIKTDAPLPLDYLCHGCHNHFKSVLEFLDELDIPYFLNHQLVRGLDYYTKTVFEVWPESDSVQSPEKEEAQEIKEPISLGGGGRYDNLVKMLGGKVTPSAGFAAGIERIIYLMKEQGVKLPSKSNAKVFLVQLGELGQRKSMKLFEELHKAEIKVAESLSKPSIKSQLRIADKLGVKFSLILGQQEALDSSVIIRDMQSGVQETVPKEKVVNELKKRLAKK</sequence>
<dbReference type="InterPro" id="IPR006195">
    <property type="entry name" value="aa-tRNA-synth_II"/>
</dbReference>
<dbReference type="PANTHER" id="PTHR43707:SF1">
    <property type="entry name" value="HISTIDINE--TRNA LIGASE, MITOCHONDRIAL-RELATED"/>
    <property type="match status" value="1"/>
</dbReference>
<feature type="binding site" evidence="6">
    <location>
        <position position="129"/>
    </location>
    <ligand>
        <name>L-histidine</name>
        <dbReference type="ChEBI" id="CHEBI:57595"/>
    </ligand>
</feature>
<comment type="catalytic activity">
    <reaction evidence="4 5">
        <text>tRNA(His) + L-histidine + ATP = L-histidyl-tRNA(His) + AMP + diphosphate + H(+)</text>
        <dbReference type="Rhea" id="RHEA:17313"/>
        <dbReference type="Rhea" id="RHEA-COMP:9665"/>
        <dbReference type="Rhea" id="RHEA-COMP:9689"/>
        <dbReference type="ChEBI" id="CHEBI:15378"/>
        <dbReference type="ChEBI" id="CHEBI:30616"/>
        <dbReference type="ChEBI" id="CHEBI:33019"/>
        <dbReference type="ChEBI" id="CHEBI:57595"/>
        <dbReference type="ChEBI" id="CHEBI:78442"/>
        <dbReference type="ChEBI" id="CHEBI:78527"/>
        <dbReference type="ChEBI" id="CHEBI:456215"/>
        <dbReference type="EC" id="6.1.1.21"/>
    </reaction>
</comment>
<keyword evidence="5 8" id="KW-0436">Ligase</keyword>
<evidence type="ECO:0000256" key="4">
    <source>
        <dbReference type="ARBA" id="ARBA00047639"/>
    </source>
</evidence>
<comment type="subunit">
    <text evidence="5">Homodimer.</text>
</comment>
<dbReference type="PIRSF" id="PIRSF001549">
    <property type="entry name" value="His-tRNA_synth"/>
    <property type="match status" value="1"/>
</dbReference>
<feature type="domain" description="Aminoacyl-transfer RNA synthetases class-II family profile" evidence="7">
    <location>
        <begin position="1"/>
        <end position="334"/>
    </location>
</feature>
<dbReference type="GO" id="GO:0005737">
    <property type="term" value="C:cytoplasm"/>
    <property type="evidence" value="ECO:0007669"/>
    <property type="project" value="UniProtKB-SubCell"/>
</dbReference>
<dbReference type="InterPro" id="IPR041715">
    <property type="entry name" value="HisRS-like_core"/>
</dbReference>
<dbReference type="AlphaFoldDB" id="A0A1G2F5R4"/>
<keyword evidence="3 5" id="KW-0030">Aminoacyl-tRNA synthetase</keyword>
<dbReference type="Proteomes" id="UP000179099">
    <property type="component" value="Unassembled WGS sequence"/>
</dbReference>
<dbReference type="Pfam" id="PF03129">
    <property type="entry name" value="HGTP_anticodon"/>
    <property type="match status" value="1"/>
</dbReference>
<dbReference type="PANTHER" id="PTHR43707">
    <property type="entry name" value="HISTIDYL-TRNA SYNTHETASE"/>
    <property type="match status" value="1"/>
</dbReference>
<dbReference type="GO" id="GO:0004821">
    <property type="term" value="F:histidine-tRNA ligase activity"/>
    <property type="evidence" value="ECO:0007669"/>
    <property type="project" value="UniProtKB-UniRule"/>
</dbReference>
<feature type="binding site" evidence="6">
    <location>
        <position position="111"/>
    </location>
    <ligand>
        <name>L-histidine</name>
        <dbReference type="ChEBI" id="CHEBI:57595"/>
    </ligand>
</feature>
<dbReference type="STRING" id="1801992.A2Y98_03730"/>
<dbReference type="Pfam" id="PF13393">
    <property type="entry name" value="tRNA-synt_His"/>
    <property type="match status" value="2"/>
</dbReference>
<dbReference type="CDD" id="cd00773">
    <property type="entry name" value="HisRS-like_core"/>
    <property type="match status" value="1"/>
</dbReference>
<dbReference type="InterPro" id="IPR045864">
    <property type="entry name" value="aa-tRNA-synth_II/BPL/LPL"/>
</dbReference>
<dbReference type="InterPro" id="IPR036621">
    <property type="entry name" value="Anticodon-bd_dom_sf"/>
</dbReference>
<comment type="caution">
    <text evidence="8">The sequence shown here is derived from an EMBL/GenBank/DDBJ whole genome shotgun (WGS) entry which is preliminary data.</text>
</comment>
<name>A0A1G2F5R4_9BACT</name>
<keyword evidence="5" id="KW-0963">Cytoplasm</keyword>
<dbReference type="EMBL" id="MHMW01000030">
    <property type="protein sequence ID" value="OGZ33414.1"/>
    <property type="molecule type" value="Genomic_DNA"/>
</dbReference>
<evidence type="ECO:0000256" key="1">
    <source>
        <dbReference type="ARBA" id="ARBA00008226"/>
    </source>
</evidence>
<evidence type="ECO:0000256" key="5">
    <source>
        <dbReference type="HAMAP-Rule" id="MF_00127"/>
    </source>
</evidence>
<dbReference type="GO" id="GO:0006427">
    <property type="term" value="P:histidyl-tRNA aminoacylation"/>
    <property type="evidence" value="ECO:0007669"/>
    <property type="project" value="UniProtKB-UniRule"/>
</dbReference>
<comment type="subcellular location">
    <subcellularLocation>
        <location evidence="5">Cytoplasm</location>
    </subcellularLocation>
</comment>
<feature type="binding site" evidence="6">
    <location>
        <begin position="80"/>
        <end position="82"/>
    </location>
    <ligand>
        <name>L-histidine</name>
        <dbReference type="ChEBI" id="CHEBI:57595"/>
    </ligand>
</feature>
<dbReference type="NCBIfam" id="TIGR00442">
    <property type="entry name" value="hisS"/>
    <property type="match status" value="1"/>
</dbReference>
<dbReference type="InterPro" id="IPR015807">
    <property type="entry name" value="His-tRNA-ligase"/>
</dbReference>
<evidence type="ECO:0000256" key="6">
    <source>
        <dbReference type="PIRSR" id="PIRSR001549-1"/>
    </source>
</evidence>
<dbReference type="SUPFAM" id="SSF52954">
    <property type="entry name" value="Class II aaRS ABD-related"/>
    <property type="match status" value="1"/>
</dbReference>